<gene>
    <name evidence="16" type="primary">LOC113214899</name>
</gene>
<reference evidence="16" key="1">
    <citation type="submission" date="2025-08" db="UniProtKB">
        <authorList>
            <consortium name="RefSeq"/>
        </authorList>
    </citation>
    <scope>IDENTIFICATION</scope>
    <source>
        <tissue evidence="16">Whole organism</tissue>
    </source>
</reference>
<dbReference type="PROSITE" id="PS50853">
    <property type="entry name" value="FN3"/>
    <property type="match status" value="4"/>
</dbReference>
<dbReference type="InterPro" id="IPR013098">
    <property type="entry name" value="Ig_I-set"/>
</dbReference>
<evidence type="ECO:0000256" key="3">
    <source>
        <dbReference type="ARBA" id="ARBA00022475"/>
    </source>
</evidence>
<dbReference type="GeneID" id="113214899"/>
<dbReference type="GO" id="GO:0098609">
    <property type="term" value="P:cell-cell adhesion"/>
    <property type="evidence" value="ECO:0007669"/>
    <property type="project" value="TreeGrafter"/>
</dbReference>
<dbReference type="FunFam" id="2.60.40.10:FF:000299">
    <property type="entry name" value="protogenin isoform X2"/>
    <property type="match status" value="1"/>
</dbReference>
<keyword evidence="6 11" id="KW-0472">Membrane</keyword>
<dbReference type="PROSITE" id="PS50835">
    <property type="entry name" value="IG_LIKE"/>
    <property type="match status" value="4"/>
</dbReference>
<keyword evidence="11" id="KW-1133">Transmembrane helix</keyword>
<accession>A0A6J1TH67</accession>
<dbReference type="Proteomes" id="UP000504606">
    <property type="component" value="Unplaced"/>
</dbReference>
<dbReference type="GO" id="GO:0030154">
    <property type="term" value="P:cell differentiation"/>
    <property type="evidence" value="ECO:0007669"/>
    <property type="project" value="UniProtKB-ARBA"/>
</dbReference>
<protein>
    <submittedName>
        <fullName evidence="16">Protogenin B</fullName>
    </submittedName>
</protein>
<feature type="signal peptide" evidence="12">
    <location>
        <begin position="1"/>
        <end position="23"/>
    </location>
</feature>
<keyword evidence="7" id="KW-1015">Disulfide bond</keyword>
<dbReference type="SUPFAM" id="SSF49265">
    <property type="entry name" value="Fibronectin type III"/>
    <property type="match status" value="2"/>
</dbReference>
<feature type="chain" id="PRO_5026908653" evidence="12">
    <location>
        <begin position="24"/>
        <end position="1164"/>
    </location>
</feature>
<dbReference type="AlphaFoldDB" id="A0A6J1TH67"/>
<feature type="compositionally biased region" description="Low complexity" evidence="10">
    <location>
        <begin position="966"/>
        <end position="978"/>
    </location>
</feature>
<keyword evidence="8" id="KW-0325">Glycoprotein</keyword>
<evidence type="ECO:0000256" key="8">
    <source>
        <dbReference type="ARBA" id="ARBA00023180"/>
    </source>
</evidence>
<keyword evidence="15" id="KW-1185">Reference proteome</keyword>
<dbReference type="InterPro" id="IPR036179">
    <property type="entry name" value="Ig-like_dom_sf"/>
</dbReference>
<keyword evidence="11" id="KW-0812">Transmembrane</keyword>
<dbReference type="InterPro" id="IPR003599">
    <property type="entry name" value="Ig_sub"/>
</dbReference>
<evidence type="ECO:0000256" key="6">
    <source>
        <dbReference type="ARBA" id="ARBA00023136"/>
    </source>
</evidence>
<evidence type="ECO:0000256" key="9">
    <source>
        <dbReference type="ARBA" id="ARBA00023319"/>
    </source>
</evidence>
<dbReference type="CDD" id="cd00063">
    <property type="entry name" value="FN3"/>
    <property type="match status" value="4"/>
</dbReference>
<sequence length="1164" mass="126572">MAGRLLSTAVLLWLGICAGEGAGAAWSGAPQGLDGALDGADAALYLPRPRPPAQRPSAGALPTPAFAEEPRDLVVRKGADAVLACRPGPQFASWPVSWRKDGEPLPANDKEHFVVDRAGNLVVHQVSRSGRDAGEYRCALRGPAGTIVSRTATLRVASLSQAVQGPDSVIVPVGGTARFSCIIDSVPAAKITWKKDDGPLPASSRFVILASGVLLISKVDSADEGQYKCVATNNVLRRTRVSNDASLTIGTPSEWSQNNFLSQRNVIQSIQGENISLECAVSGDHVPRWFLKKDDIWINMTSSSMAIPGVSILTLQNVTVLNSGTYNCSFKVESQIFSQVVELNVLSPPYIKEAPESQTYPNAHTARFTCDAQGVPHPNITWLKNGEPVAPSGRIRVLNNKLVISMSVANDTGYYQCMAQNGVGESWGLAHLFVNSSGLQSPPYNLVCQKRGDSFIDLHWSTLPGNFQAFTVHYWASGNKVEYKAAFSQIESCNITGLEPFTNYTFIVRSYTTRASEPSEELTCETKESVPDIAPEITLTVISPTTLNVAWKPLDPRRTHGHITEYKVQWRQITRSTAKIREVPARTTNFTISDLIPGATYETRVLARTSRGWPMASVDGKLKWQPIEMPVRIPTNFNPLPHVPFTTTQSNFIGSETMRLEPPCCLEAEPTSAHTINLTWSAPAHLNIKYFSVFIKEVQSSHTLGSSEPDVINCTNHWVEIDDLRPNTIYELALKVYDKEGNSSPMSEKFECRTFEDAPEEVKDVSWEPLNSSIVKIMWKGPSSTVGQFNVSLVPLDQSQTIFTLVDGSKTSTEVLGVKPSTHYHLTVSGVTRGGTGKPSVAQMVYVSSPEVVQNPGEQYLSESPGVPLITLGVAISVLALILSGIGVVVMFTWRKTRRGLPDNITPAQSPYQASGNGVHGQMPLTSFITPDTDTSHYRYNVGSKRLDTEAHDRSDSKGVEESSVTLLPPGITPTPIGAINSPQNIDSNNEDGLRTTPCWSGGLLPMHLFHITENPQCESSLAAKTPPLRYGHDRSETRNSEEMLKLLPAKPSSCCESEAEDFCEEGDQTGDSLNITQITDVDHSFQDKSNNNNDIHNSNVSSNSNSDAGRSSRSSSILEELSEGSSDVTEQQLLVTLSSVPLHHLTTKSFLDVPKVSVVGPNG</sequence>
<dbReference type="SUPFAM" id="SSF48726">
    <property type="entry name" value="Immunoglobulin"/>
    <property type="match status" value="4"/>
</dbReference>
<evidence type="ECO:0000256" key="10">
    <source>
        <dbReference type="SAM" id="MobiDB-lite"/>
    </source>
</evidence>
<feature type="region of interest" description="Disordered" evidence="10">
    <location>
        <begin position="945"/>
        <end position="992"/>
    </location>
</feature>
<dbReference type="GO" id="GO:0009653">
    <property type="term" value="P:anatomical structure morphogenesis"/>
    <property type="evidence" value="ECO:0007669"/>
    <property type="project" value="UniProtKB-ARBA"/>
</dbReference>
<feature type="domain" description="Ig-like" evidence="13">
    <location>
        <begin position="64"/>
        <end position="138"/>
    </location>
</feature>
<comment type="similarity">
    <text evidence="2">Belongs to the immunoglobulin superfamily. DCC family.</text>
</comment>
<dbReference type="InterPro" id="IPR013783">
    <property type="entry name" value="Ig-like_fold"/>
</dbReference>
<feature type="domain" description="Ig-like" evidence="13">
    <location>
        <begin position="143"/>
        <end position="248"/>
    </location>
</feature>
<feature type="domain" description="Ig-like" evidence="13">
    <location>
        <begin position="349"/>
        <end position="430"/>
    </location>
</feature>
<feature type="domain" description="Fibronectin type-III" evidence="14">
    <location>
        <begin position="442"/>
        <end position="529"/>
    </location>
</feature>
<proteinExistence type="inferred from homology"/>
<dbReference type="SMART" id="SM00409">
    <property type="entry name" value="IG"/>
    <property type="match status" value="4"/>
</dbReference>
<evidence type="ECO:0000256" key="12">
    <source>
        <dbReference type="SAM" id="SignalP"/>
    </source>
</evidence>
<dbReference type="SMART" id="SM00408">
    <property type="entry name" value="IGc2"/>
    <property type="match status" value="4"/>
</dbReference>
<keyword evidence="4 12" id="KW-0732">Signal</keyword>
<feature type="region of interest" description="Disordered" evidence="10">
    <location>
        <begin position="1085"/>
        <end position="1130"/>
    </location>
</feature>
<evidence type="ECO:0000256" key="2">
    <source>
        <dbReference type="ARBA" id="ARBA00009588"/>
    </source>
</evidence>
<feature type="compositionally biased region" description="Low complexity" evidence="10">
    <location>
        <begin position="1090"/>
        <end position="1128"/>
    </location>
</feature>
<dbReference type="SMART" id="SM00060">
    <property type="entry name" value="FN3"/>
    <property type="match status" value="4"/>
</dbReference>
<dbReference type="RefSeq" id="XP_026290196.1">
    <property type="nucleotide sequence ID" value="XM_026434411.2"/>
</dbReference>
<dbReference type="Pfam" id="PF07679">
    <property type="entry name" value="I-set"/>
    <property type="match status" value="3"/>
</dbReference>
<organism evidence="15 16">
    <name type="scientific">Frankliniella occidentalis</name>
    <name type="common">Western flower thrips</name>
    <name type="synonym">Euthrips occidentalis</name>
    <dbReference type="NCBI Taxonomy" id="133901"/>
    <lineage>
        <taxon>Eukaryota</taxon>
        <taxon>Metazoa</taxon>
        <taxon>Ecdysozoa</taxon>
        <taxon>Arthropoda</taxon>
        <taxon>Hexapoda</taxon>
        <taxon>Insecta</taxon>
        <taxon>Pterygota</taxon>
        <taxon>Neoptera</taxon>
        <taxon>Paraneoptera</taxon>
        <taxon>Thysanoptera</taxon>
        <taxon>Terebrantia</taxon>
        <taxon>Thripoidea</taxon>
        <taxon>Thripidae</taxon>
        <taxon>Frankliniella</taxon>
    </lineage>
</organism>
<dbReference type="OrthoDB" id="438268at2759"/>
<evidence type="ECO:0000313" key="16">
    <source>
        <dbReference type="RefSeq" id="XP_026290196.1"/>
    </source>
</evidence>
<dbReference type="InterPro" id="IPR036116">
    <property type="entry name" value="FN3_sf"/>
</dbReference>
<dbReference type="Pfam" id="PF00041">
    <property type="entry name" value="fn3"/>
    <property type="match status" value="4"/>
</dbReference>
<evidence type="ECO:0000256" key="11">
    <source>
        <dbReference type="SAM" id="Phobius"/>
    </source>
</evidence>
<keyword evidence="5" id="KW-0677">Repeat</keyword>
<dbReference type="Gene3D" id="2.60.40.10">
    <property type="entry name" value="Immunoglobulins"/>
    <property type="match status" value="8"/>
</dbReference>
<evidence type="ECO:0000256" key="5">
    <source>
        <dbReference type="ARBA" id="ARBA00022737"/>
    </source>
</evidence>
<comment type="subcellular location">
    <subcellularLocation>
        <location evidence="1">Cell membrane</location>
    </subcellularLocation>
</comment>
<dbReference type="PANTHER" id="PTHR44170:SF59">
    <property type="entry name" value="PROTOGENIN-LIKE"/>
    <property type="match status" value="1"/>
</dbReference>
<feature type="domain" description="Fibronectin type-III" evidence="14">
    <location>
        <begin position="662"/>
        <end position="757"/>
    </location>
</feature>
<evidence type="ECO:0000256" key="4">
    <source>
        <dbReference type="ARBA" id="ARBA00022729"/>
    </source>
</evidence>
<dbReference type="InterPro" id="IPR007110">
    <property type="entry name" value="Ig-like_dom"/>
</dbReference>
<dbReference type="InterPro" id="IPR003961">
    <property type="entry name" value="FN3_dom"/>
</dbReference>
<feature type="domain" description="Fibronectin type-III" evidence="14">
    <location>
        <begin position="534"/>
        <end position="632"/>
    </location>
</feature>
<keyword evidence="3" id="KW-1003">Cell membrane</keyword>
<dbReference type="InterPro" id="IPR003598">
    <property type="entry name" value="Ig_sub2"/>
</dbReference>
<feature type="domain" description="Ig-like" evidence="13">
    <location>
        <begin position="252"/>
        <end position="338"/>
    </location>
</feature>
<dbReference type="FunFam" id="2.60.40.10:FF:000273">
    <property type="entry name" value="contactin-3 isoform X1"/>
    <property type="match status" value="1"/>
</dbReference>
<evidence type="ECO:0000256" key="1">
    <source>
        <dbReference type="ARBA" id="ARBA00004236"/>
    </source>
</evidence>
<evidence type="ECO:0000259" key="14">
    <source>
        <dbReference type="PROSITE" id="PS50853"/>
    </source>
</evidence>
<feature type="compositionally biased region" description="Basic and acidic residues" evidence="10">
    <location>
        <begin position="945"/>
        <end position="961"/>
    </location>
</feature>
<evidence type="ECO:0000259" key="13">
    <source>
        <dbReference type="PROSITE" id="PS50835"/>
    </source>
</evidence>
<keyword evidence="9" id="KW-0393">Immunoglobulin domain</keyword>
<dbReference type="GO" id="GO:0005886">
    <property type="term" value="C:plasma membrane"/>
    <property type="evidence" value="ECO:0007669"/>
    <property type="project" value="UniProtKB-SubCell"/>
</dbReference>
<evidence type="ECO:0000313" key="15">
    <source>
        <dbReference type="Proteomes" id="UP000504606"/>
    </source>
</evidence>
<feature type="domain" description="Fibronectin type-III" evidence="14">
    <location>
        <begin position="758"/>
        <end position="850"/>
    </location>
</feature>
<dbReference type="KEGG" id="foc:113214899"/>
<name>A0A6J1TH67_FRAOC</name>
<dbReference type="PANTHER" id="PTHR44170">
    <property type="entry name" value="PROTEIN SIDEKICK"/>
    <property type="match status" value="1"/>
</dbReference>
<feature type="transmembrane region" description="Helical" evidence="11">
    <location>
        <begin position="869"/>
        <end position="894"/>
    </location>
</feature>
<evidence type="ECO:0000256" key="7">
    <source>
        <dbReference type="ARBA" id="ARBA00023157"/>
    </source>
</evidence>